<protein>
    <submittedName>
        <fullName evidence="2">Uncharacterized protein</fullName>
    </submittedName>
</protein>
<gene>
    <name evidence="2" type="ORF">Zmor_012663</name>
</gene>
<organism evidence="2 3">
    <name type="scientific">Zophobas morio</name>
    <dbReference type="NCBI Taxonomy" id="2755281"/>
    <lineage>
        <taxon>Eukaryota</taxon>
        <taxon>Metazoa</taxon>
        <taxon>Ecdysozoa</taxon>
        <taxon>Arthropoda</taxon>
        <taxon>Hexapoda</taxon>
        <taxon>Insecta</taxon>
        <taxon>Pterygota</taxon>
        <taxon>Neoptera</taxon>
        <taxon>Endopterygota</taxon>
        <taxon>Coleoptera</taxon>
        <taxon>Polyphaga</taxon>
        <taxon>Cucujiformia</taxon>
        <taxon>Tenebrionidae</taxon>
        <taxon>Zophobas</taxon>
    </lineage>
</organism>
<name>A0AA38ICL1_9CUCU</name>
<feature type="compositionally biased region" description="Polar residues" evidence="1">
    <location>
        <begin position="1"/>
        <end position="16"/>
    </location>
</feature>
<evidence type="ECO:0000313" key="3">
    <source>
        <dbReference type="Proteomes" id="UP001168821"/>
    </source>
</evidence>
<dbReference type="EMBL" id="JALNTZ010000004">
    <property type="protein sequence ID" value="KAJ3653410.1"/>
    <property type="molecule type" value="Genomic_DNA"/>
</dbReference>
<feature type="region of interest" description="Disordered" evidence="1">
    <location>
        <begin position="1"/>
        <end position="22"/>
    </location>
</feature>
<evidence type="ECO:0000313" key="2">
    <source>
        <dbReference type="EMBL" id="KAJ3653410.1"/>
    </source>
</evidence>
<proteinExistence type="predicted"/>
<reference evidence="2" key="1">
    <citation type="journal article" date="2023" name="G3 (Bethesda)">
        <title>Whole genome assemblies of Zophobas morio and Tenebrio molitor.</title>
        <authorList>
            <person name="Kaur S."/>
            <person name="Stinson S.A."/>
            <person name="diCenzo G.C."/>
        </authorList>
    </citation>
    <scope>NUCLEOTIDE SEQUENCE</scope>
    <source>
        <strain evidence="2">QUZm001</strain>
    </source>
</reference>
<sequence>MDKPLSKSSATSVKPSHNSRKNKERFVRICNFANFNIHCTLPRRRRPCPLHAAATPHGKPIIRTMTMAHRWLTQLSNNVPLSRIAPL</sequence>
<dbReference type="AlphaFoldDB" id="A0AA38ICL1"/>
<dbReference type="Proteomes" id="UP001168821">
    <property type="component" value="Unassembled WGS sequence"/>
</dbReference>
<keyword evidence="3" id="KW-1185">Reference proteome</keyword>
<evidence type="ECO:0000256" key="1">
    <source>
        <dbReference type="SAM" id="MobiDB-lite"/>
    </source>
</evidence>
<accession>A0AA38ICL1</accession>
<comment type="caution">
    <text evidence="2">The sequence shown here is derived from an EMBL/GenBank/DDBJ whole genome shotgun (WGS) entry which is preliminary data.</text>
</comment>